<feature type="domain" description="DUF38" evidence="2">
    <location>
        <begin position="125"/>
        <end position="184"/>
    </location>
</feature>
<name>E3MGN6_CAERE</name>
<accession>E3MGN6</accession>
<dbReference type="EMBL" id="DS268444">
    <property type="protein sequence ID" value="EFP01778.1"/>
    <property type="molecule type" value="Genomic_DNA"/>
</dbReference>
<dbReference type="PANTHER" id="PTHR23015">
    <property type="entry name" value="UNCHARACTERIZED C.ELEGANS PROTEIN"/>
    <property type="match status" value="1"/>
</dbReference>
<evidence type="ECO:0000313" key="4">
    <source>
        <dbReference type="Proteomes" id="UP000008281"/>
    </source>
</evidence>
<reference evidence="3" key="1">
    <citation type="submission" date="2007-07" db="EMBL/GenBank/DDBJ databases">
        <title>PCAP assembly of the Caenorhabditis remanei genome.</title>
        <authorList>
            <consortium name="The Caenorhabditis remanei Sequencing Consortium"/>
            <person name="Wilson R.K."/>
        </authorList>
    </citation>
    <scope>NUCLEOTIDE SEQUENCE [LARGE SCALE GENOMIC DNA]</scope>
    <source>
        <strain evidence="3">PB4641</strain>
    </source>
</reference>
<dbReference type="AlphaFoldDB" id="E3MGN6"/>
<dbReference type="InterPro" id="IPR040161">
    <property type="entry name" value="FB224"/>
</dbReference>
<dbReference type="Proteomes" id="UP000008281">
    <property type="component" value="Unassembled WGS sequence"/>
</dbReference>
<dbReference type="OMA" id="CIRFARV"/>
<dbReference type="InParanoid" id="E3MGN6"/>
<proteinExistence type="predicted"/>
<dbReference type="HOGENOM" id="CLU_030831_0_2_1"/>
<dbReference type="InterPro" id="IPR001810">
    <property type="entry name" value="F-box_dom"/>
</dbReference>
<evidence type="ECO:0008006" key="5">
    <source>
        <dbReference type="Google" id="ProtNLM"/>
    </source>
</evidence>
<dbReference type="Pfam" id="PF00646">
    <property type="entry name" value="F-box"/>
    <property type="match status" value="1"/>
</dbReference>
<evidence type="ECO:0000259" key="2">
    <source>
        <dbReference type="Pfam" id="PF01827"/>
    </source>
</evidence>
<evidence type="ECO:0000259" key="1">
    <source>
        <dbReference type="Pfam" id="PF00646"/>
    </source>
</evidence>
<dbReference type="PANTHER" id="PTHR23015:SF4">
    <property type="entry name" value="DUF38 DOMAIN-CONTAINING PROTEIN-RELATED"/>
    <property type="match status" value="1"/>
</dbReference>
<gene>
    <name evidence="3" type="ORF">CRE_23414</name>
</gene>
<evidence type="ECO:0000313" key="3">
    <source>
        <dbReference type="EMBL" id="EFP01778.1"/>
    </source>
</evidence>
<sequence length="313" mass="36901">MEKIMNYLDFIAIQSVRKTCWGLRNFIDDKKPGIGMKRIRISQMSDTLVRLMIILPSSERPEGTYIDLRYEKHENGRSISCETSDGFKAKFVENLNFLDAALHDFKIAINSQKLLFEEVTVSENRFFEKFEEMMKSQKPFATESMKIHADSLEHARQILQHADPKYLKTIDINLHKPNNITETVKFESSENIQNFSHFATASIQFENLNVDALRAIKEVCLFVQMSIYIKFFQNFLQFHEYNKYLFVIEAVRENLFIDAFGAACKQLGEKREIWFFNVPGNKEKVLQVYNDFIYFEYRFVEKCEVAEDYVILN</sequence>
<dbReference type="Pfam" id="PF01827">
    <property type="entry name" value="FTH"/>
    <property type="match status" value="1"/>
</dbReference>
<organism evidence="4">
    <name type="scientific">Caenorhabditis remanei</name>
    <name type="common">Caenorhabditis vulgaris</name>
    <dbReference type="NCBI Taxonomy" id="31234"/>
    <lineage>
        <taxon>Eukaryota</taxon>
        <taxon>Metazoa</taxon>
        <taxon>Ecdysozoa</taxon>
        <taxon>Nematoda</taxon>
        <taxon>Chromadorea</taxon>
        <taxon>Rhabditida</taxon>
        <taxon>Rhabditina</taxon>
        <taxon>Rhabditomorpha</taxon>
        <taxon>Rhabditoidea</taxon>
        <taxon>Rhabditidae</taxon>
        <taxon>Peloderinae</taxon>
        <taxon>Caenorhabditis</taxon>
    </lineage>
</organism>
<keyword evidence="4" id="KW-1185">Reference proteome</keyword>
<dbReference type="InterPro" id="IPR002900">
    <property type="entry name" value="DUF38/FTH_CAE_spp"/>
</dbReference>
<dbReference type="OrthoDB" id="5911267at2759"/>
<protein>
    <recommendedName>
        <fullName evidence="5">DUF38 domain-containing protein</fullName>
    </recommendedName>
</protein>
<dbReference type="GO" id="GO:0045087">
    <property type="term" value="P:innate immune response"/>
    <property type="evidence" value="ECO:0007669"/>
    <property type="project" value="TreeGrafter"/>
</dbReference>
<feature type="domain" description="F-box" evidence="1">
    <location>
        <begin position="2"/>
        <end position="32"/>
    </location>
</feature>